<dbReference type="GO" id="GO:0005737">
    <property type="term" value="C:cytoplasm"/>
    <property type="evidence" value="ECO:0007669"/>
    <property type="project" value="UniProtKB-SubCell"/>
</dbReference>
<evidence type="ECO:0000256" key="2">
    <source>
        <dbReference type="ARBA" id="ARBA00022490"/>
    </source>
</evidence>
<keyword evidence="3" id="KW-0677">Repeat</keyword>
<keyword evidence="4 7" id="KW-0802">TPR repeat</keyword>
<dbReference type="PROSITE" id="PS50005">
    <property type="entry name" value="TPR"/>
    <property type="match status" value="1"/>
</dbReference>
<dbReference type="Proteomes" id="UP001431783">
    <property type="component" value="Unassembled WGS sequence"/>
</dbReference>
<dbReference type="AlphaFoldDB" id="A0AAW1TPT1"/>
<feature type="repeat" description="TPR" evidence="7">
    <location>
        <begin position="210"/>
        <end position="243"/>
    </location>
</feature>
<organism evidence="9 10">
    <name type="scientific">Henosepilachna vigintioctopunctata</name>
    <dbReference type="NCBI Taxonomy" id="420089"/>
    <lineage>
        <taxon>Eukaryota</taxon>
        <taxon>Metazoa</taxon>
        <taxon>Ecdysozoa</taxon>
        <taxon>Arthropoda</taxon>
        <taxon>Hexapoda</taxon>
        <taxon>Insecta</taxon>
        <taxon>Pterygota</taxon>
        <taxon>Neoptera</taxon>
        <taxon>Endopterygota</taxon>
        <taxon>Coleoptera</taxon>
        <taxon>Polyphaga</taxon>
        <taxon>Cucujiformia</taxon>
        <taxon>Coccinelloidea</taxon>
        <taxon>Coccinellidae</taxon>
        <taxon>Epilachninae</taxon>
        <taxon>Epilachnini</taxon>
        <taxon>Henosepilachna</taxon>
    </lineage>
</organism>
<sequence>MKMKGYDHSSEYIKQLIEFQDAYRNAAGADSIIWQRPRLMYQQDVLQHLAVSLQKAEDAHFLYQTDVEIDEILKLAVCYCFGLENWWWLGHQLLYLVRTTSDEYENDRGKRKAIVKYIFGRFLFYNANEPEMALVHLKTSRRISTVMSWKVDTLLPQLNKTVFQESCEILSKIRIIQAKGVMQKEPTVGIRYAELARNRAMEGCYNDGIAEAYLAKGNCLMAMGESSEAIKCYYRGLDTVEKHVNVDLKCEILKNIALAYLKEGTFDKALKTLKELKKYSQEHIKILYITQAHKFLGEFYLKEGTARKATPYLMTAVKLFAKLGLASETARTRNLAAISVGVEMMPVFSLMIRDSDPKFSSNYARLLQQLVGWKDSRESFWVADQASKLSDMSIQTIVSIRQTQQSKTRSDTAYIANESDFEVTYSKVSEPTASYATQEYSIPTNVQQSSNTLFPPSTMTDEETSSNNLSASSSGII</sequence>
<evidence type="ECO:0000313" key="9">
    <source>
        <dbReference type="EMBL" id="KAK9870337.1"/>
    </source>
</evidence>
<evidence type="ECO:0000256" key="3">
    <source>
        <dbReference type="ARBA" id="ARBA00022737"/>
    </source>
</evidence>
<protein>
    <recommendedName>
        <fullName evidence="5">Tetratricopeptide repeat protein 29</fullName>
    </recommendedName>
</protein>
<evidence type="ECO:0000313" key="10">
    <source>
        <dbReference type="Proteomes" id="UP001431783"/>
    </source>
</evidence>
<dbReference type="InterPro" id="IPR051476">
    <property type="entry name" value="Bac_ResReg_Asp_Phosphatase"/>
</dbReference>
<evidence type="ECO:0000256" key="4">
    <source>
        <dbReference type="ARBA" id="ARBA00022803"/>
    </source>
</evidence>
<evidence type="ECO:0000256" key="6">
    <source>
        <dbReference type="ARBA" id="ARBA00044739"/>
    </source>
</evidence>
<evidence type="ECO:0000256" key="1">
    <source>
        <dbReference type="ARBA" id="ARBA00004496"/>
    </source>
</evidence>
<keyword evidence="2" id="KW-0963">Cytoplasm</keyword>
<proteinExistence type="predicted"/>
<accession>A0AAW1TPT1</accession>
<dbReference type="GO" id="GO:0005929">
    <property type="term" value="C:cilium"/>
    <property type="evidence" value="ECO:0007669"/>
    <property type="project" value="TreeGrafter"/>
</dbReference>
<name>A0AAW1TPT1_9CUCU</name>
<dbReference type="InterPro" id="IPR019734">
    <property type="entry name" value="TPR_rpt"/>
</dbReference>
<dbReference type="SUPFAM" id="SSF48452">
    <property type="entry name" value="TPR-like"/>
    <property type="match status" value="1"/>
</dbReference>
<dbReference type="PANTHER" id="PTHR46630">
    <property type="entry name" value="TETRATRICOPEPTIDE REPEAT PROTEIN 29"/>
    <property type="match status" value="1"/>
</dbReference>
<feature type="region of interest" description="Disordered" evidence="8">
    <location>
        <begin position="446"/>
        <end position="477"/>
    </location>
</feature>
<keyword evidence="10" id="KW-1185">Reference proteome</keyword>
<dbReference type="GO" id="GO:0003341">
    <property type="term" value="P:cilium movement"/>
    <property type="evidence" value="ECO:0007669"/>
    <property type="project" value="TreeGrafter"/>
</dbReference>
<gene>
    <name evidence="9" type="ORF">WA026_006422</name>
</gene>
<dbReference type="SMART" id="SM00028">
    <property type="entry name" value="TPR"/>
    <property type="match status" value="3"/>
</dbReference>
<dbReference type="Gene3D" id="1.25.40.10">
    <property type="entry name" value="Tetratricopeptide repeat domain"/>
    <property type="match status" value="1"/>
</dbReference>
<evidence type="ECO:0000256" key="5">
    <source>
        <dbReference type="ARBA" id="ARBA00040665"/>
    </source>
</evidence>
<dbReference type="PANTHER" id="PTHR46630:SF1">
    <property type="entry name" value="TETRATRICOPEPTIDE REPEAT PROTEIN 29"/>
    <property type="match status" value="1"/>
</dbReference>
<evidence type="ECO:0000256" key="7">
    <source>
        <dbReference type="PROSITE-ProRule" id="PRU00339"/>
    </source>
</evidence>
<reference evidence="9 10" key="1">
    <citation type="submission" date="2023-03" db="EMBL/GenBank/DDBJ databases">
        <title>Genome insight into feeding habits of ladybird beetles.</title>
        <authorList>
            <person name="Li H.-S."/>
            <person name="Huang Y.-H."/>
            <person name="Pang H."/>
        </authorList>
    </citation>
    <scope>NUCLEOTIDE SEQUENCE [LARGE SCALE GENOMIC DNA]</scope>
    <source>
        <strain evidence="9">SYSU_2023b</strain>
        <tissue evidence="9">Whole body</tissue>
    </source>
</reference>
<feature type="compositionally biased region" description="Low complexity" evidence="8">
    <location>
        <begin position="465"/>
        <end position="477"/>
    </location>
</feature>
<feature type="compositionally biased region" description="Polar residues" evidence="8">
    <location>
        <begin position="446"/>
        <end position="459"/>
    </location>
</feature>
<evidence type="ECO:0000256" key="8">
    <source>
        <dbReference type="SAM" id="MobiDB-lite"/>
    </source>
</evidence>
<comment type="function">
    <text evidence="6">Axonemal protein which is implicated in axonemal and/or peri-axonemal structure assembly and regulates flagellum assembly and beating and therefore sperm motility.</text>
</comment>
<dbReference type="EMBL" id="JARQZJ010000002">
    <property type="protein sequence ID" value="KAK9870337.1"/>
    <property type="molecule type" value="Genomic_DNA"/>
</dbReference>
<comment type="subcellular location">
    <subcellularLocation>
        <location evidence="1">Cytoplasm</location>
    </subcellularLocation>
</comment>
<comment type="caution">
    <text evidence="9">The sequence shown here is derived from an EMBL/GenBank/DDBJ whole genome shotgun (WGS) entry which is preliminary data.</text>
</comment>
<dbReference type="InterPro" id="IPR011990">
    <property type="entry name" value="TPR-like_helical_dom_sf"/>
</dbReference>